<name>A8LTB7_DINSH</name>
<dbReference type="Gene3D" id="2.20.140.10">
    <property type="entry name" value="WGR domain"/>
    <property type="match status" value="1"/>
</dbReference>
<keyword evidence="4" id="KW-1185">Reference proteome</keyword>
<sequence length="87" mass="9722">MQSGAYDPVDLERIDPARNMARFYRLSVQPTLFGEQSVIRSWGRIGTQGRSMMVTYASEGDAVKACKKLLCSKVARGYLCLNDVEKS</sequence>
<dbReference type="Proteomes" id="UP000006833">
    <property type="component" value="Plasmid pDSHI03"/>
</dbReference>
<geneLocation type="plasmid" evidence="3 4">
    <name>pDSHI03</name>
</geneLocation>
<protein>
    <submittedName>
        <fullName evidence="2">WGR domain protein</fullName>
    </submittedName>
</protein>
<dbReference type="EMBL" id="CP000833">
    <property type="protein sequence ID" value="ABV95757.1"/>
    <property type="molecule type" value="Genomic_DNA"/>
</dbReference>
<evidence type="ECO:0000259" key="1">
    <source>
        <dbReference type="PROSITE" id="PS51977"/>
    </source>
</evidence>
<evidence type="ECO:0000313" key="2">
    <source>
        <dbReference type="EMBL" id="ABV95484.1"/>
    </source>
</evidence>
<evidence type="ECO:0000313" key="3">
    <source>
        <dbReference type="EMBL" id="ABV95757.1"/>
    </source>
</evidence>
<dbReference type="SMART" id="SM00773">
    <property type="entry name" value="WGR"/>
    <property type="match status" value="1"/>
</dbReference>
<dbReference type="PROSITE" id="PS51977">
    <property type="entry name" value="WGR"/>
    <property type="match status" value="1"/>
</dbReference>
<dbReference type="HOGENOM" id="CLU_155888_0_0_5"/>
<evidence type="ECO:0000313" key="4">
    <source>
        <dbReference type="Proteomes" id="UP000006833"/>
    </source>
</evidence>
<dbReference type="AlphaFoldDB" id="A8LTB7"/>
<accession>A8LTB7</accession>
<dbReference type="Proteomes" id="UP000006833">
    <property type="component" value="Plasmid pDSHI01"/>
</dbReference>
<dbReference type="KEGG" id="dsh:Dshi_4030"/>
<dbReference type="EMBL" id="CP000831">
    <property type="protein sequence ID" value="ABV95484.1"/>
    <property type="molecule type" value="Genomic_DNA"/>
</dbReference>
<dbReference type="InterPro" id="IPR049809">
    <property type="entry name" value="YehF/YfeS-like_WGR"/>
</dbReference>
<geneLocation type="plasmid" evidence="2 4">
    <name>pDSHI01</name>
</geneLocation>
<feature type="domain" description="WGR" evidence="1">
    <location>
        <begin position="1"/>
        <end position="87"/>
    </location>
</feature>
<dbReference type="SUPFAM" id="SSF142921">
    <property type="entry name" value="WGR domain-like"/>
    <property type="match status" value="1"/>
</dbReference>
<reference evidence="2" key="2">
    <citation type="submission" date="2009-07" db="EMBL/GenBank/DDBJ databases">
        <title>The Roseobacter - microalgae symbiosis: Adaptation to viral pressure, horizontal gene transfer, and ability to synthesize vitamine B12 under all conditions are revealed by the genome sequence.</title>
        <authorList>
            <person name="Liesegang H."/>
            <person name="Wagner-Doebler I."/>
        </authorList>
    </citation>
    <scope>NUCLEOTIDE SEQUENCE</scope>
    <source>
        <strain evidence="2">DFL 12</strain>
        <plasmid evidence="2">pDSHI01</plasmid>
        <plasmid evidence="3">pDSHI03</plasmid>
    </source>
</reference>
<proteinExistence type="predicted"/>
<dbReference type="InterPro" id="IPR008893">
    <property type="entry name" value="WGR_domain"/>
</dbReference>
<reference evidence="2" key="1">
    <citation type="submission" date="2007-09" db="EMBL/GenBank/DDBJ databases">
        <title>Complete sequence of chromosome of Dinoroseobacter shibae DFL 12.</title>
        <authorList>
            <consortium name="US DOE Joint Genome Institute"/>
            <person name="Copeland A."/>
            <person name="Lucas S."/>
            <person name="Lapidus A."/>
            <person name="Barry K."/>
            <person name="Glavina del Rio T."/>
            <person name="Dalin E."/>
            <person name="Tice H."/>
            <person name="Pitluck S."/>
            <person name="Thompson L.S."/>
            <person name="Brettin T."/>
            <person name="Bruce D."/>
            <person name="Detter J.C."/>
            <person name="Han C."/>
            <person name="Tapia R."/>
            <person name="Schmutz J."/>
            <person name="Larimer F."/>
            <person name="Land M."/>
            <person name="Hauser L."/>
            <person name="Kyrpides N."/>
            <person name="Kim E."/>
            <person name="Richardson P."/>
        </authorList>
    </citation>
    <scope>NUCLEOTIDE SEQUENCE</scope>
    <source>
        <strain evidence="2">DFL 12</strain>
        <plasmid evidence="2">pDSHI01</plasmid>
        <plasmid evidence="3">pDSHI03</plasmid>
    </source>
</reference>
<dbReference type="OrthoDB" id="5801306at2"/>
<dbReference type="Pfam" id="PF05406">
    <property type="entry name" value="WGR"/>
    <property type="match status" value="1"/>
</dbReference>
<keyword evidence="2" id="KW-0614">Plasmid</keyword>
<dbReference type="InterPro" id="IPR036930">
    <property type="entry name" value="WGR_dom_sf"/>
</dbReference>
<reference evidence="4" key="3">
    <citation type="journal article" date="2010" name="ISME J.">
        <title>The complete genome sequence of the algal symbiont Dinoroseobacter shibae: a hitchhiker's guide to life in the sea.</title>
        <authorList>
            <person name="Wagner-Dobler I."/>
            <person name="Ballhausen B."/>
            <person name="Berger M."/>
            <person name="Brinkhoff T."/>
            <person name="Buchholz I."/>
            <person name="Bunk B."/>
            <person name="Cypionka H."/>
            <person name="Daniel R."/>
            <person name="Drepper T."/>
            <person name="Gerdts G."/>
            <person name="Hahnke S."/>
            <person name="Han C."/>
            <person name="Jahn D."/>
            <person name="Kalhoefer D."/>
            <person name="Kiss H."/>
            <person name="Klenk H.P."/>
            <person name="Kyrpides N."/>
            <person name="Liebl W."/>
            <person name="Liesegang H."/>
            <person name="Meincke L."/>
            <person name="Pati A."/>
            <person name="Petersen J."/>
            <person name="Piekarski T."/>
            <person name="Pommerenke C."/>
            <person name="Pradella S."/>
            <person name="Pukall R."/>
            <person name="Rabus R."/>
            <person name="Stackebrandt E."/>
            <person name="Thole S."/>
            <person name="Thompson L."/>
            <person name="Tielen P."/>
            <person name="Tomasch J."/>
            <person name="von Jan M."/>
            <person name="Wanphrut N."/>
            <person name="Wichels A."/>
            <person name="Zech H."/>
            <person name="Simon M."/>
        </authorList>
    </citation>
    <scope>NUCLEOTIDE SEQUENCE [LARGE SCALE GENOMIC DNA]</scope>
    <source>
        <strain evidence="4">DSM 16493 / NCIMB 14021 / DFL 12</strain>
        <plasmid evidence="4">Plasmid pDSHI01</plasmid>
        <plasmid evidence="4">Plasmid pDSHI03</plasmid>
    </source>
</reference>
<dbReference type="CDD" id="cd07996">
    <property type="entry name" value="WGR_MMR_like"/>
    <property type="match status" value="1"/>
</dbReference>
<dbReference type="KEGG" id="dsh:Dshi_3754"/>
<dbReference type="RefSeq" id="WP_012187054.1">
    <property type="nucleotide sequence ID" value="NC_009955.1"/>
</dbReference>
<organism evidence="2 4">
    <name type="scientific">Dinoroseobacter shibae (strain DSM 16493 / NCIMB 14021 / DFL 12)</name>
    <dbReference type="NCBI Taxonomy" id="398580"/>
    <lineage>
        <taxon>Bacteria</taxon>
        <taxon>Pseudomonadati</taxon>
        <taxon>Pseudomonadota</taxon>
        <taxon>Alphaproteobacteria</taxon>
        <taxon>Rhodobacterales</taxon>
        <taxon>Roseobacteraceae</taxon>
        <taxon>Dinoroseobacter</taxon>
    </lineage>
</organism>
<gene>
    <name evidence="2" type="ordered locus">Dshi_3754</name>
    <name evidence="3" type="ordered locus">Dshi_4030</name>
</gene>